<comment type="caution">
    <text evidence="2">The sequence shown here is derived from an EMBL/GenBank/DDBJ whole genome shotgun (WGS) entry which is preliminary data.</text>
</comment>
<gene>
    <name evidence="2" type="ORF">COCON_G00001070</name>
</gene>
<dbReference type="GO" id="GO:0003924">
    <property type="term" value="F:GTPase activity"/>
    <property type="evidence" value="ECO:0007669"/>
    <property type="project" value="TreeGrafter"/>
</dbReference>
<dbReference type="InterPro" id="IPR053082">
    <property type="entry name" value="Nuclear_GTPase_SLIP-GC"/>
</dbReference>
<accession>A0A9Q1E0K9</accession>
<protein>
    <recommendedName>
        <fullName evidence="1">DUF7605 domain-containing protein</fullName>
    </recommendedName>
</protein>
<sequence>KFLLGDEDHSNEFFDVYTVSSEEFKRIAQGKSTVLDRNETELPALMEHIKKLYVSHFKKKVKDYVSEVSGIISYLHFSKDALSSKNQSSNSQEFSRLEKDLVNTCTTLNSTLSKVHTKLQNKLKMGANTAERKCLENATARVLESKGLENRVHHNTLKALCRNDGCYRSRKAGLVDLNYTLSEPMYKMMNENNLFLTTFGPRPTRASIKGAFESFQENFIRNDHLTEQKKTNKEKYLRLVYIRTEQRKVHKKLEKEILQRKKLIYNSLSDSICDTMKQTYQECSDITGKESFRKIQEKLKSAIEVFKKTMFQNAMTKMLEEFSDLQKYLVDHITTQMTTALMLGLSQIPEDLTGLPDVSEETEMMERCCESLDLQVF</sequence>
<dbReference type="PANTHER" id="PTHR47308:SF1">
    <property type="entry name" value="NUCLEAR GTPASE SLIP-GC"/>
    <property type="match status" value="1"/>
</dbReference>
<dbReference type="AlphaFoldDB" id="A0A9Q1E0K9"/>
<keyword evidence="3" id="KW-1185">Reference proteome</keyword>
<dbReference type="InterPro" id="IPR056024">
    <property type="entry name" value="DUF7605"/>
</dbReference>
<name>A0A9Q1E0K9_CONCO</name>
<dbReference type="EMBL" id="JAFJMO010000001">
    <property type="protein sequence ID" value="KAJ8287448.1"/>
    <property type="molecule type" value="Genomic_DNA"/>
</dbReference>
<feature type="non-terminal residue" evidence="2">
    <location>
        <position position="1"/>
    </location>
</feature>
<dbReference type="Pfam" id="PF24564">
    <property type="entry name" value="DUF7605"/>
    <property type="match status" value="1"/>
</dbReference>
<dbReference type="PANTHER" id="PTHR47308">
    <property type="entry name" value="NUCLEAR GTPASE SLIP-GC"/>
    <property type="match status" value="1"/>
</dbReference>
<organism evidence="2 3">
    <name type="scientific">Conger conger</name>
    <name type="common">Conger eel</name>
    <name type="synonym">Muraena conger</name>
    <dbReference type="NCBI Taxonomy" id="82655"/>
    <lineage>
        <taxon>Eukaryota</taxon>
        <taxon>Metazoa</taxon>
        <taxon>Chordata</taxon>
        <taxon>Craniata</taxon>
        <taxon>Vertebrata</taxon>
        <taxon>Euteleostomi</taxon>
        <taxon>Actinopterygii</taxon>
        <taxon>Neopterygii</taxon>
        <taxon>Teleostei</taxon>
        <taxon>Anguilliformes</taxon>
        <taxon>Congridae</taxon>
        <taxon>Conger</taxon>
    </lineage>
</organism>
<evidence type="ECO:0000313" key="2">
    <source>
        <dbReference type="EMBL" id="KAJ8287448.1"/>
    </source>
</evidence>
<dbReference type="Proteomes" id="UP001152803">
    <property type="component" value="Unassembled WGS sequence"/>
</dbReference>
<evidence type="ECO:0000259" key="1">
    <source>
        <dbReference type="Pfam" id="PF24564"/>
    </source>
</evidence>
<feature type="domain" description="DUF7605" evidence="1">
    <location>
        <begin position="150"/>
        <end position="303"/>
    </location>
</feature>
<evidence type="ECO:0000313" key="3">
    <source>
        <dbReference type="Proteomes" id="UP001152803"/>
    </source>
</evidence>
<proteinExistence type="predicted"/>
<dbReference type="OrthoDB" id="3598281at2759"/>
<reference evidence="2" key="1">
    <citation type="journal article" date="2023" name="Science">
        <title>Genome structures resolve the early diversification of teleost fishes.</title>
        <authorList>
            <person name="Parey E."/>
            <person name="Louis A."/>
            <person name="Montfort J."/>
            <person name="Bouchez O."/>
            <person name="Roques C."/>
            <person name="Iampietro C."/>
            <person name="Lluch J."/>
            <person name="Castinel A."/>
            <person name="Donnadieu C."/>
            <person name="Desvignes T."/>
            <person name="Floi Bucao C."/>
            <person name="Jouanno E."/>
            <person name="Wen M."/>
            <person name="Mejri S."/>
            <person name="Dirks R."/>
            <person name="Jansen H."/>
            <person name="Henkel C."/>
            <person name="Chen W.J."/>
            <person name="Zahm M."/>
            <person name="Cabau C."/>
            <person name="Klopp C."/>
            <person name="Thompson A.W."/>
            <person name="Robinson-Rechavi M."/>
            <person name="Braasch I."/>
            <person name="Lecointre G."/>
            <person name="Bobe J."/>
            <person name="Postlethwait J.H."/>
            <person name="Berthelot C."/>
            <person name="Roest Crollius H."/>
            <person name="Guiguen Y."/>
        </authorList>
    </citation>
    <scope>NUCLEOTIDE SEQUENCE</scope>
    <source>
        <strain evidence="2">Concon-B</strain>
    </source>
</reference>